<protein>
    <submittedName>
        <fullName evidence="1">Uncharacterized protein</fullName>
    </submittedName>
</protein>
<reference evidence="1" key="1">
    <citation type="submission" date="2024-12" db="EMBL/GenBank/DDBJ databases">
        <title>Comparative genomics and development of molecular markers within Purpureocillium lilacinum and among Purpureocillium species.</title>
        <authorList>
            <person name="Yeh Z.-Y."/>
            <person name="Ni N.-T."/>
            <person name="Lo P.-H."/>
            <person name="Mushyakhwo K."/>
            <person name="Lin C.-F."/>
            <person name="Nai Y.-S."/>
        </authorList>
    </citation>
    <scope>NUCLEOTIDE SEQUENCE</scope>
    <source>
        <strain evidence="1">NCHU-NPUST-175</strain>
    </source>
</reference>
<comment type="caution">
    <text evidence="1">The sequence shown here is derived from an EMBL/GenBank/DDBJ whole genome shotgun (WGS) entry which is preliminary data.</text>
</comment>
<name>A0ACC4DMT0_PURLI</name>
<organism evidence="1 2">
    <name type="scientific">Purpureocillium lilacinum</name>
    <name type="common">Paecilomyces lilacinus</name>
    <dbReference type="NCBI Taxonomy" id="33203"/>
    <lineage>
        <taxon>Eukaryota</taxon>
        <taxon>Fungi</taxon>
        <taxon>Dikarya</taxon>
        <taxon>Ascomycota</taxon>
        <taxon>Pezizomycotina</taxon>
        <taxon>Sordariomycetes</taxon>
        <taxon>Hypocreomycetidae</taxon>
        <taxon>Hypocreales</taxon>
        <taxon>Ophiocordycipitaceae</taxon>
        <taxon>Purpureocillium</taxon>
    </lineage>
</organism>
<evidence type="ECO:0000313" key="1">
    <source>
        <dbReference type="EMBL" id="KAL3957690.1"/>
    </source>
</evidence>
<dbReference type="EMBL" id="JBGNUJ010000007">
    <property type="protein sequence ID" value="KAL3957690.1"/>
    <property type="molecule type" value="Genomic_DNA"/>
</dbReference>
<dbReference type="Proteomes" id="UP001638806">
    <property type="component" value="Unassembled WGS sequence"/>
</dbReference>
<sequence>MDGNDSSNTAYGSEGASRIRRQRLEAAAFQRRGLTTTAWLGCYALEFLPGSSSSMNAVIWVQPSRGGKPGPRDMGRAARRGPPYPGRRSFASGKIYLSRLHPWGAAGENRRLAEEDGRSPKQQRGSRVTTAARLTSHDRC</sequence>
<evidence type="ECO:0000313" key="2">
    <source>
        <dbReference type="Proteomes" id="UP001638806"/>
    </source>
</evidence>
<keyword evidence="2" id="KW-1185">Reference proteome</keyword>
<accession>A0ACC4DMT0</accession>
<proteinExistence type="predicted"/>
<gene>
    <name evidence="1" type="ORF">ACCO45_008268</name>
</gene>